<dbReference type="KEGG" id="xve:BJD12_01100"/>
<organism evidence="1 2">
    <name type="scientific">Xanthomonas vesicatoria ATCC 35937</name>
    <dbReference type="NCBI Taxonomy" id="925775"/>
    <lineage>
        <taxon>Bacteria</taxon>
        <taxon>Pseudomonadati</taxon>
        <taxon>Pseudomonadota</taxon>
        <taxon>Gammaproteobacteria</taxon>
        <taxon>Lysobacterales</taxon>
        <taxon>Lysobacteraceae</taxon>
        <taxon>Xanthomonas</taxon>
    </lineage>
</organism>
<protein>
    <submittedName>
        <fullName evidence="1">Uncharacterized protein</fullName>
    </submittedName>
</protein>
<accession>F0BIC9</accession>
<gene>
    <name evidence="1" type="ORF">XVE_4031</name>
</gene>
<dbReference type="EMBL" id="AEQV01000181">
    <property type="protein sequence ID" value="EGD07762.1"/>
    <property type="molecule type" value="Genomic_DNA"/>
</dbReference>
<reference evidence="1 2" key="1">
    <citation type="journal article" date="2011" name="BMC Genomics">
        <title>Comparative genomics reveals diversity among xanthomonads infecting tomato and pepper.</title>
        <authorList>
            <person name="Potnis N."/>
            <person name="Krasileva K."/>
            <person name="Chow V."/>
            <person name="Almeida N.F."/>
            <person name="Patil P.B."/>
            <person name="Ryan R.P."/>
            <person name="Sharlach M."/>
            <person name="Behlau F."/>
            <person name="Dow J.M."/>
            <person name="Momol M.T."/>
            <person name="White F.F."/>
            <person name="Preston J.F."/>
            <person name="Vinatzer B.A."/>
            <person name="Koebnik R."/>
            <person name="Setubal J.C."/>
            <person name="Norman D.J."/>
            <person name="Staskawicz B.J."/>
            <person name="Jones J.B."/>
        </authorList>
    </citation>
    <scope>NUCLEOTIDE SEQUENCE [LARGE SCALE GENOMIC DNA]</scope>
    <source>
        <strain evidence="1 2">ATCC 35937</strain>
    </source>
</reference>
<dbReference type="AlphaFoldDB" id="F0BIC9"/>
<evidence type="ECO:0000313" key="1">
    <source>
        <dbReference type="EMBL" id="EGD07762.1"/>
    </source>
</evidence>
<name>F0BIC9_9XANT</name>
<dbReference type="Proteomes" id="UP000003299">
    <property type="component" value="Unassembled WGS sequence"/>
</dbReference>
<sequence length="71" mass="7467">MANVMAAAASISSERSDTLTAISVDLAPACAAVVFAGCDRRVMHGGRYARAIINPFMAFHYRGRIPHSGSA</sequence>
<comment type="caution">
    <text evidence="1">The sequence shown here is derived from an EMBL/GenBank/DDBJ whole genome shotgun (WGS) entry which is preliminary data.</text>
</comment>
<proteinExistence type="predicted"/>
<evidence type="ECO:0000313" key="2">
    <source>
        <dbReference type="Proteomes" id="UP000003299"/>
    </source>
</evidence>